<proteinExistence type="predicted"/>
<gene>
    <name evidence="1" type="ORF">M0R45_019097</name>
</gene>
<reference evidence="1 2" key="1">
    <citation type="journal article" date="2023" name="G3 (Bethesda)">
        <title>A chromosome-length genome assembly and annotation of blackberry (Rubus argutus, cv. 'Hillquist').</title>
        <authorList>
            <person name="Bruna T."/>
            <person name="Aryal R."/>
            <person name="Dudchenko O."/>
            <person name="Sargent D.J."/>
            <person name="Mead D."/>
            <person name="Buti M."/>
            <person name="Cavallini A."/>
            <person name="Hytonen T."/>
            <person name="Andres J."/>
            <person name="Pham M."/>
            <person name="Weisz D."/>
            <person name="Mascagni F."/>
            <person name="Usai G."/>
            <person name="Natali L."/>
            <person name="Bassil N."/>
            <person name="Fernandez G.E."/>
            <person name="Lomsadze A."/>
            <person name="Armour M."/>
            <person name="Olukolu B."/>
            <person name="Poorten T."/>
            <person name="Britton C."/>
            <person name="Davik J."/>
            <person name="Ashrafi H."/>
            <person name="Aiden E.L."/>
            <person name="Borodovsky M."/>
            <person name="Worthington M."/>
        </authorList>
    </citation>
    <scope>NUCLEOTIDE SEQUENCE [LARGE SCALE GENOMIC DNA]</scope>
    <source>
        <strain evidence="1">PI 553951</strain>
    </source>
</reference>
<dbReference type="EMBL" id="JBEDUW010000004">
    <property type="protein sequence ID" value="KAK9931837.1"/>
    <property type="molecule type" value="Genomic_DNA"/>
</dbReference>
<keyword evidence="2" id="KW-1185">Reference proteome</keyword>
<dbReference type="Proteomes" id="UP001457282">
    <property type="component" value="Unassembled WGS sequence"/>
</dbReference>
<evidence type="ECO:0000313" key="2">
    <source>
        <dbReference type="Proteomes" id="UP001457282"/>
    </source>
</evidence>
<comment type="caution">
    <text evidence="1">The sequence shown here is derived from an EMBL/GenBank/DDBJ whole genome shotgun (WGS) entry which is preliminary data.</text>
</comment>
<protein>
    <submittedName>
        <fullName evidence="1">Uncharacterized protein</fullName>
    </submittedName>
</protein>
<organism evidence="1 2">
    <name type="scientific">Rubus argutus</name>
    <name type="common">Southern blackberry</name>
    <dbReference type="NCBI Taxonomy" id="59490"/>
    <lineage>
        <taxon>Eukaryota</taxon>
        <taxon>Viridiplantae</taxon>
        <taxon>Streptophyta</taxon>
        <taxon>Embryophyta</taxon>
        <taxon>Tracheophyta</taxon>
        <taxon>Spermatophyta</taxon>
        <taxon>Magnoliopsida</taxon>
        <taxon>eudicotyledons</taxon>
        <taxon>Gunneridae</taxon>
        <taxon>Pentapetalae</taxon>
        <taxon>rosids</taxon>
        <taxon>fabids</taxon>
        <taxon>Rosales</taxon>
        <taxon>Rosaceae</taxon>
        <taxon>Rosoideae</taxon>
        <taxon>Rosoideae incertae sedis</taxon>
        <taxon>Rubus</taxon>
    </lineage>
</organism>
<accession>A0AAW1X4X8</accession>
<dbReference type="AlphaFoldDB" id="A0AAW1X4X8"/>
<sequence length="96" mass="11329">MVRAESRCGVEVAAVRCRERRRGWVRSSDLFGPWRRCRWAERNRTGLMARRLGFDRRRDAEASVVKRRRGLGLELDRFDAVVRMGSRPNLWRSDPA</sequence>
<name>A0AAW1X4X8_RUBAR</name>
<evidence type="ECO:0000313" key="1">
    <source>
        <dbReference type="EMBL" id="KAK9931837.1"/>
    </source>
</evidence>